<dbReference type="Pfam" id="PF01774">
    <property type="entry name" value="UreD"/>
    <property type="match status" value="1"/>
</dbReference>
<dbReference type="GO" id="GO:0016151">
    <property type="term" value="F:nickel cation binding"/>
    <property type="evidence" value="ECO:0007669"/>
    <property type="project" value="UniProtKB-UniRule"/>
</dbReference>
<dbReference type="PANTHER" id="PTHR33643">
    <property type="entry name" value="UREASE ACCESSORY PROTEIN D"/>
    <property type="match status" value="1"/>
</dbReference>
<reference evidence="4 5" key="1">
    <citation type="submission" date="2017-01" db="EMBL/GenBank/DDBJ databases">
        <title>Novel large sulfur bacteria in the metagenomes of groundwater-fed chemosynthetic microbial mats in the Lake Huron basin.</title>
        <authorList>
            <person name="Sharrar A.M."/>
            <person name="Flood B.E."/>
            <person name="Bailey J.V."/>
            <person name="Jones D.S."/>
            <person name="Biddanda B."/>
            <person name="Ruberg S.A."/>
            <person name="Marcus D.N."/>
            <person name="Dick G.J."/>
        </authorList>
    </citation>
    <scope>NUCLEOTIDE SEQUENCE [LARGE SCALE GENOMIC DNA]</scope>
    <source>
        <strain evidence="4">A7</strain>
    </source>
</reference>
<organism evidence="4 5">
    <name type="scientific">Rhodoferax ferrireducens</name>
    <dbReference type="NCBI Taxonomy" id="192843"/>
    <lineage>
        <taxon>Bacteria</taxon>
        <taxon>Pseudomonadati</taxon>
        <taxon>Pseudomonadota</taxon>
        <taxon>Betaproteobacteria</taxon>
        <taxon>Burkholderiales</taxon>
        <taxon>Comamonadaceae</taxon>
        <taxon>Rhodoferax</taxon>
    </lineage>
</organism>
<evidence type="ECO:0000256" key="2">
    <source>
        <dbReference type="ARBA" id="ARBA00023186"/>
    </source>
</evidence>
<dbReference type="PANTHER" id="PTHR33643:SF1">
    <property type="entry name" value="UREASE ACCESSORY PROTEIN D"/>
    <property type="match status" value="1"/>
</dbReference>
<sequence>MTWHAQLDINYSVEQNRTVARHSHTGPLRVLQSLYPEGDAICHNVLVHPPGGLVGGDTLDMTINACGSAHGLITTPGATRFYRSAHELALQRTHITLSDQARLEWLPLEALAYNQCRAENRLTLALAPQAEFMGWDVTALGLPSAALPFEQGSFLQHIEVPGVWLERGLVDAADTRLMNGPLGLAGQRCMASLFFVAGSPLARQRREAGLELARNLVAVHPLSRMAGVTCPHPQVMVLRVLSPLVEPAMHLLRQVWVSWRAHVWQLPAVSPRIWST</sequence>
<keyword evidence="2 3" id="KW-0143">Chaperone</keyword>
<comment type="subunit">
    <text evidence="3">UreD, UreF and UreG form a complex that acts as a GTP-hydrolysis-dependent molecular chaperone, activating the urease apoprotein by helping to assemble the nickel containing metallocenter of UreC. The UreE protein probably delivers the nickel.</text>
</comment>
<name>A0A1W9KV71_9BURK</name>
<dbReference type="AlphaFoldDB" id="A0A1W9KV71"/>
<dbReference type="Proteomes" id="UP000192505">
    <property type="component" value="Unassembled WGS sequence"/>
</dbReference>
<evidence type="ECO:0000313" key="5">
    <source>
        <dbReference type="Proteomes" id="UP000192505"/>
    </source>
</evidence>
<proteinExistence type="inferred from homology"/>
<accession>A0A1W9KV71</accession>
<keyword evidence="3" id="KW-0996">Nickel insertion</keyword>
<keyword evidence="3" id="KW-0963">Cytoplasm</keyword>
<dbReference type="EMBL" id="MTEI01000004">
    <property type="protein sequence ID" value="OQW88437.1"/>
    <property type="molecule type" value="Genomic_DNA"/>
</dbReference>
<comment type="caution">
    <text evidence="4">The sequence shown here is derived from an EMBL/GenBank/DDBJ whole genome shotgun (WGS) entry which is preliminary data.</text>
</comment>
<dbReference type="InterPro" id="IPR002669">
    <property type="entry name" value="UreD"/>
</dbReference>
<dbReference type="HAMAP" id="MF_01384">
    <property type="entry name" value="UreD"/>
    <property type="match status" value="1"/>
</dbReference>
<dbReference type="GO" id="GO:0005737">
    <property type="term" value="C:cytoplasm"/>
    <property type="evidence" value="ECO:0007669"/>
    <property type="project" value="UniProtKB-SubCell"/>
</dbReference>
<comment type="subcellular location">
    <subcellularLocation>
        <location evidence="3">Cytoplasm</location>
    </subcellularLocation>
</comment>
<comment type="similarity">
    <text evidence="1 3">Belongs to the UreD family.</text>
</comment>
<comment type="function">
    <text evidence="3">Required for maturation of urease via the functional incorporation of the urease nickel metallocenter.</text>
</comment>
<gene>
    <name evidence="3" type="primary">ureD</name>
    <name evidence="4" type="ORF">BWK72_09255</name>
</gene>
<evidence type="ECO:0000256" key="1">
    <source>
        <dbReference type="ARBA" id="ARBA00007177"/>
    </source>
</evidence>
<protein>
    <recommendedName>
        <fullName evidence="3">Urease accessory protein UreD</fullName>
    </recommendedName>
</protein>
<evidence type="ECO:0000313" key="4">
    <source>
        <dbReference type="EMBL" id="OQW88437.1"/>
    </source>
</evidence>
<evidence type="ECO:0000256" key="3">
    <source>
        <dbReference type="HAMAP-Rule" id="MF_01384"/>
    </source>
</evidence>